<dbReference type="EMBL" id="JNBS01002107">
    <property type="protein sequence ID" value="OQR95438.1"/>
    <property type="molecule type" value="Genomic_DNA"/>
</dbReference>
<sequence>MSKDNVEGVVQKLVRQVLHDEERDYLILREVIALNLLIQTLIPVDLWHFGILLEWNLTSPSPDGQFSIENLIKFVRTCSQEEKDMQHPTPTYFKHVKEAKSLFATWQVITHNIQQDKGFERIVSWITAILRENALIDHQIQSIGDCDYIHIECIRHFEVVFNWNQVPWIQAIEFQANANGFTVIEFFLPLPSIIDFIREFLRAWVDQLERYKIVNREKT</sequence>
<evidence type="ECO:0000313" key="2">
    <source>
        <dbReference type="Proteomes" id="UP000243217"/>
    </source>
</evidence>
<reference evidence="1 2" key="1">
    <citation type="journal article" date="2014" name="Genome Biol. Evol.">
        <title>The secreted proteins of Achlya hypogyna and Thraustotheca clavata identify the ancestral oomycete secretome and reveal gene acquisitions by horizontal gene transfer.</title>
        <authorList>
            <person name="Misner I."/>
            <person name="Blouin N."/>
            <person name="Leonard G."/>
            <person name="Richards T.A."/>
            <person name="Lane C.E."/>
        </authorList>
    </citation>
    <scope>NUCLEOTIDE SEQUENCE [LARGE SCALE GENOMIC DNA]</scope>
    <source>
        <strain evidence="1 2">ATCC 34112</strain>
    </source>
</reference>
<dbReference type="AlphaFoldDB" id="A0A1V9ZBS9"/>
<name>A0A1V9ZBS9_9STRA</name>
<accession>A0A1V9ZBS9</accession>
<proteinExistence type="predicted"/>
<keyword evidence="2" id="KW-1185">Reference proteome</keyword>
<gene>
    <name evidence="1" type="ORF">THRCLA_07876</name>
</gene>
<organism evidence="1 2">
    <name type="scientific">Thraustotheca clavata</name>
    <dbReference type="NCBI Taxonomy" id="74557"/>
    <lineage>
        <taxon>Eukaryota</taxon>
        <taxon>Sar</taxon>
        <taxon>Stramenopiles</taxon>
        <taxon>Oomycota</taxon>
        <taxon>Saprolegniomycetes</taxon>
        <taxon>Saprolegniales</taxon>
        <taxon>Achlyaceae</taxon>
        <taxon>Thraustotheca</taxon>
    </lineage>
</organism>
<dbReference type="OrthoDB" id="73548at2759"/>
<comment type="caution">
    <text evidence="1">The sequence shown here is derived from an EMBL/GenBank/DDBJ whole genome shotgun (WGS) entry which is preliminary data.</text>
</comment>
<evidence type="ECO:0000313" key="1">
    <source>
        <dbReference type="EMBL" id="OQR95438.1"/>
    </source>
</evidence>
<dbReference type="Proteomes" id="UP000243217">
    <property type="component" value="Unassembled WGS sequence"/>
</dbReference>
<protein>
    <submittedName>
        <fullName evidence="1">Uncharacterized protein</fullName>
    </submittedName>
</protein>